<reference evidence="1" key="1">
    <citation type="submission" date="2021-05" db="EMBL/GenBank/DDBJ databases">
        <authorList>
            <person name="Pietrasiak N."/>
            <person name="Ward R."/>
            <person name="Stajich J.E."/>
            <person name="Kurbessoian T."/>
        </authorList>
    </citation>
    <scope>NUCLEOTIDE SEQUENCE</scope>
    <source>
        <strain evidence="1">JT2-VF2</strain>
    </source>
</reference>
<dbReference type="AlphaFoldDB" id="A0A951Q364"/>
<comment type="caution">
    <text evidence="1">The sequence shown here is derived from an EMBL/GenBank/DDBJ whole genome shotgun (WGS) entry which is preliminary data.</text>
</comment>
<reference evidence="1" key="2">
    <citation type="journal article" date="2022" name="Microbiol. Resour. Announc.">
        <title>Metagenome Sequencing to Explore Phylogenomics of Terrestrial Cyanobacteria.</title>
        <authorList>
            <person name="Ward R.D."/>
            <person name="Stajich J.E."/>
            <person name="Johansen J.R."/>
            <person name="Huntemann M."/>
            <person name="Clum A."/>
            <person name="Foster B."/>
            <person name="Foster B."/>
            <person name="Roux S."/>
            <person name="Palaniappan K."/>
            <person name="Varghese N."/>
            <person name="Mukherjee S."/>
            <person name="Reddy T.B.K."/>
            <person name="Daum C."/>
            <person name="Copeland A."/>
            <person name="Chen I.A."/>
            <person name="Ivanova N.N."/>
            <person name="Kyrpides N.C."/>
            <person name="Shapiro N."/>
            <person name="Eloe-Fadrosh E.A."/>
            <person name="Pietrasiak N."/>
        </authorList>
    </citation>
    <scope>NUCLEOTIDE SEQUENCE</scope>
    <source>
        <strain evidence="1">JT2-VF2</strain>
    </source>
</reference>
<dbReference type="Proteomes" id="UP000715781">
    <property type="component" value="Unassembled WGS sequence"/>
</dbReference>
<organism evidence="1 2">
    <name type="scientific">Mojavia pulchra JT2-VF2</name>
    <dbReference type="NCBI Taxonomy" id="287848"/>
    <lineage>
        <taxon>Bacteria</taxon>
        <taxon>Bacillati</taxon>
        <taxon>Cyanobacteriota</taxon>
        <taxon>Cyanophyceae</taxon>
        <taxon>Nostocales</taxon>
        <taxon>Nostocaceae</taxon>
    </lineage>
</organism>
<evidence type="ECO:0000313" key="1">
    <source>
        <dbReference type="EMBL" id="MBW4563886.1"/>
    </source>
</evidence>
<dbReference type="EMBL" id="JAHHHN010000016">
    <property type="protein sequence ID" value="MBW4563886.1"/>
    <property type="molecule type" value="Genomic_DNA"/>
</dbReference>
<evidence type="ECO:0000313" key="2">
    <source>
        <dbReference type="Proteomes" id="UP000715781"/>
    </source>
</evidence>
<gene>
    <name evidence="1" type="ORF">KME32_22635</name>
</gene>
<proteinExistence type="predicted"/>
<name>A0A951Q364_9NOST</name>
<protein>
    <submittedName>
        <fullName evidence="1">Uncharacterized protein</fullName>
    </submittedName>
</protein>
<sequence length="50" mass="5572">MSKELRHSAITTIEAVQTLIFMGAMPKAIKTKRCDGCSLYSHVEISLTPY</sequence>
<accession>A0A951Q364</accession>